<protein>
    <submittedName>
        <fullName evidence="6">Uncharacterized protein</fullName>
    </submittedName>
</protein>
<evidence type="ECO:0000313" key="6">
    <source>
        <dbReference type="EMBL" id="TXG67877.1"/>
    </source>
</evidence>
<evidence type="ECO:0000256" key="3">
    <source>
        <dbReference type="ARBA" id="ARBA00022833"/>
    </source>
</evidence>
<dbReference type="AlphaFoldDB" id="A0A5C7IEV6"/>
<name>A0A5C7IEV6_9ROSI</name>
<dbReference type="PANTHER" id="PTHR24009:SF40">
    <property type="entry name" value="C3H1-TYPE DOMAIN-CONTAINING PROTEIN"/>
    <property type="match status" value="1"/>
</dbReference>
<evidence type="ECO:0000256" key="2">
    <source>
        <dbReference type="ARBA" id="ARBA00022771"/>
    </source>
</evidence>
<keyword evidence="3" id="KW-0862">Zinc</keyword>
<accession>A0A5C7IEV6</accession>
<evidence type="ECO:0000313" key="7">
    <source>
        <dbReference type="Proteomes" id="UP000323000"/>
    </source>
</evidence>
<keyword evidence="5" id="KW-0238">DNA-binding</keyword>
<dbReference type="Proteomes" id="UP000323000">
    <property type="component" value="Chromosome 3"/>
</dbReference>
<evidence type="ECO:0000256" key="1">
    <source>
        <dbReference type="ARBA" id="ARBA00022723"/>
    </source>
</evidence>
<evidence type="ECO:0000256" key="5">
    <source>
        <dbReference type="ARBA" id="ARBA00023125"/>
    </source>
</evidence>
<keyword evidence="7" id="KW-1185">Reference proteome</keyword>
<dbReference type="OrthoDB" id="1897736at2759"/>
<sequence>MLHYEKFGKVLQADGYLTESQRHGKSGYSLTKLLARLKNIIRLIDRPYGQHAVILAEDASKYMDNRIERSDPGLVVSRSRQIYLTLPAESTFSEDNVSTYFRKYQERMDPSMYFCPQYSDMDFELHS</sequence>
<organism evidence="6 7">
    <name type="scientific">Acer yangbiense</name>
    <dbReference type="NCBI Taxonomy" id="1000413"/>
    <lineage>
        <taxon>Eukaryota</taxon>
        <taxon>Viridiplantae</taxon>
        <taxon>Streptophyta</taxon>
        <taxon>Embryophyta</taxon>
        <taxon>Tracheophyta</taxon>
        <taxon>Spermatophyta</taxon>
        <taxon>Magnoliopsida</taxon>
        <taxon>eudicotyledons</taxon>
        <taxon>Gunneridae</taxon>
        <taxon>Pentapetalae</taxon>
        <taxon>rosids</taxon>
        <taxon>malvids</taxon>
        <taxon>Sapindales</taxon>
        <taxon>Sapindaceae</taxon>
        <taxon>Hippocastanoideae</taxon>
        <taxon>Acereae</taxon>
        <taxon>Acer</taxon>
    </lineage>
</organism>
<proteinExistence type="predicted"/>
<dbReference type="PANTHER" id="PTHR24009">
    <property type="entry name" value="RNA-BINDING (RRM/RBD/RNP MOTIFS)"/>
    <property type="match status" value="1"/>
</dbReference>
<keyword evidence="1" id="KW-0479">Metal-binding</keyword>
<keyword evidence="4" id="KW-0694">RNA-binding</keyword>
<dbReference type="GO" id="GO:0003677">
    <property type="term" value="F:DNA binding"/>
    <property type="evidence" value="ECO:0007669"/>
    <property type="project" value="UniProtKB-KW"/>
</dbReference>
<reference evidence="7" key="1">
    <citation type="journal article" date="2019" name="Gigascience">
        <title>De novo genome assembly of the endangered Acer yangbiense, a plant species with extremely small populations endemic to Yunnan Province, China.</title>
        <authorList>
            <person name="Yang J."/>
            <person name="Wariss H.M."/>
            <person name="Tao L."/>
            <person name="Zhang R."/>
            <person name="Yun Q."/>
            <person name="Hollingsworth P."/>
            <person name="Dao Z."/>
            <person name="Luo G."/>
            <person name="Guo H."/>
            <person name="Ma Y."/>
            <person name="Sun W."/>
        </authorList>
    </citation>
    <scope>NUCLEOTIDE SEQUENCE [LARGE SCALE GENOMIC DNA]</scope>
    <source>
        <strain evidence="7">cv. Malutang</strain>
    </source>
</reference>
<comment type="caution">
    <text evidence="6">The sequence shown here is derived from an EMBL/GenBank/DDBJ whole genome shotgun (WGS) entry which is preliminary data.</text>
</comment>
<dbReference type="GO" id="GO:0003723">
    <property type="term" value="F:RNA binding"/>
    <property type="evidence" value="ECO:0007669"/>
    <property type="project" value="UniProtKB-KW"/>
</dbReference>
<dbReference type="EMBL" id="VAHF01000003">
    <property type="protein sequence ID" value="TXG67877.1"/>
    <property type="molecule type" value="Genomic_DNA"/>
</dbReference>
<dbReference type="GO" id="GO:0008270">
    <property type="term" value="F:zinc ion binding"/>
    <property type="evidence" value="ECO:0007669"/>
    <property type="project" value="UniProtKB-KW"/>
</dbReference>
<keyword evidence="2" id="KW-0863">Zinc-finger</keyword>
<gene>
    <name evidence="6" type="ORF">EZV62_009152</name>
</gene>
<evidence type="ECO:0000256" key="4">
    <source>
        <dbReference type="ARBA" id="ARBA00022884"/>
    </source>
</evidence>